<sequence length="69" mass="7798">MLVLDRENKEQILICIKNDGVYQWTTPGGDDSVGELFSPGFDCSKILDSNPEAKDGMYWIHLGGYYPKQ</sequence>
<dbReference type="Proteomes" id="UP001152795">
    <property type="component" value="Unassembled WGS sequence"/>
</dbReference>
<name>A0A7D9J295_PARCT</name>
<evidence type="ECO:0000313" key="1">
    <source>
        <dbReference type="EMBL" id="CAB4019839.1"/>
    </source>
</evidence>
<comment type="caution">
    <text evidence="1">The sequence shown here is derived from an EMBL/GenBank/DDBJ whole genome shotgun (WGS) entry which is preliminary data.</text>
</comment>
<reference evidence="1" key="1">
    <citation type="submission" date="2020-04" db="EMBL/GenBank/DDBJ databases">
        <authorList>
            <person name="Alioto T."/>
            <person name="Alioto T."/>
            <person name="Gomez Garrido J."/>
        </authorList>
    </citation>
    <scope>NUCLEOTIDE SEQUENCE</scope>
    <source>
        <strain evidence="1">A484AB</strain>
    </source>
</reference>
<dbReference type="Gene3D" id="3.30.750.130">
    <property type="match status" value="1"/>
</dbReference>
<evidence type="ECO:0000313" key="2">
    <source>
        <dbReference type="Proteomes" id="UP001152795"/>
    </source>
</evidence>
<gene>
    <name evidence="1" type="ORF">PACLA_8A088225</name>
</gene>
<organism evidence="1 2">
    <name type="scientific">Paramuricea clavata</name>
    <name type="common">Red gorgonian</name>
    <name type="synonym">Violescent sea-whip</name>
    <dbReference type="NCBI Taxonomy" id="317549"/>
    <lineage>
        <taxon>Eukaryota</taxon>
        <taxon>Metazoa</taxon>
        <taxon>Cnidaria</taxon>
        <taxon>Anthozoa</taxon>
        <taxon>Octocorallia</taxon>
        <taxon>Malacalcyonacea</taxon>
        <taxon>Plexauridae</taxon>
        <taxon>Paramuricea</taxon>
    </lineage>
</organism>
<keyword evidence="2" id="KW-1185">Reference proteome</keyword>
<protein>
    <submittedName>
        <fullName evidence="1">Uncharacterized protein</fullName>
    </submittedName>
</protein>
<accession>A0A7D9J295</accession>
<dbReference type="EMBL" id="CACRXK020010647">
    <property type="protein sequence ID" value="CAB4019839.1"/>
    <property type="molecule type" value="Genomic_DNA"/>
</dbReference>
<feature type="non-terminal residue" evidence="1">
    <location>
        <position position="1"/>
    </location>
</feature>
<dbReference type="AlphaFoldDB" id="A0A7D9J295"/>
<proteinExistence type="predicted"/>